<gene>
    <name evidence="21" type="ORF">SAMN04488543_1185</name>
</gene>
<evidence type="ECO:0000256" key="15">
    <source>
        <dbReference type="ARBA" id="ARBA00023136"/>
    </source>
</evidence>
<sequence>MSGPSAPPPATEGGGAHAATPHGRAGRNLPAALAVGLGLGAYVVLTLVFWRFGFVLLIALALALASVELGNALRRIGLYPAVVPIVVGSVAIAIGSYLAGRQSPVVFSTTSVLLAALALTVVACLVWRMRGGAEGFVRDTAASMLIIAYVPLLGSFAALILAAPEDGVARMILFLLVVVMNDTGGYVAGVLFGKHPMAPRISPKKSWEGFAGSLVFGVVAAVLMAVYGLQAPVWVGVLLGVCLVAAGTCGDLVESLIKRDLGIKDMSSFLPGHGGVMDRLDSLLLAAPVAWVIMYVLVPGG</sequence>
<dbReference type="GO" id="GO:0005886">
    <property type="term" value="C:plasma membrane"/>
    <property type="evidence" value="ECO:0007669"/>
    <property type="project" value="UniProtKB-SubCell"/>
</dbReference>
<feature type="transmembrane region" description="Helical" evidence="20">
    <location>
        <begin position="168"/>
        <end position="188"/>
    </location>
</feature>
<evidence type="ECO:0000256" key="12">
    <source>
        <dbReference type="ARBA" id="ARBA00022695"/>
    </source>
</evidence>
<dbReference type="Proteomes" id="UP000199092">
    <property type="component" value="Chromosome I"/>
</dbReference>
<evidence type="ECO:0000256" key="2">
    <source>
        <dbReference type="ARBA" id="ARBA00004651"/>
    </source>
</evidence>
<protein>
    <recommendedName>
        <fullName evidence="7 18">Phosphatidate cytidylyltransferase</fullName>
        <ecNumber evidence="6 18">2.7.7.41</ecNumber>
    </recommendedName>
</protein>
<reference evidence="21 22" key="1">
    <citation type="submission" date="2016-10" db="EMBL/GenBank/DDBJ databases">
        <authorList>
            <person name="de Groot N.N."/>
        </authorList>
    </citation>
    <scope>NUCLEOTIDE SEQUENCE [LARGE SCALE GENOMIC DNA]</scope>
    <source>
        <strain evidence="21 22">DSM 21741</strain>
    </source>
</reference>
<keyword evidence="16" id="KW-0594">Phospholipid biosynthesis</keyword>
<evidence type="ECO:0000313" key="21">
    <source>
        <dbReference type="EMBL" id="SDS15571.1"/>
    </source>
</evidence>
<dbReference type="GO" id="GO:0016024">
    <property type="term" value="P:CDP-diacylglycerol biosynthetic process"/>
    <property type="evidence" value="ECO:0007669"/>
    <property type="project" value="UniProtKB-UniPathway"/>
</dbReference>
<dbReference type="InterPro" id="IPR000374">
    <property type="entry name" value="PC_trans"/>
</dbReference>
<evidence type="ECO:0000256" key="9">
    <source>
        <dbReference type="ARBA" id="ARBA00022516"/>
    </source>
</evidence>
<keyword evidence="8" id="KW-1003">Cell membrane</keyword>
<dbReference type="EC" id="2.7.7.41" evidence="6 18"/>
<dbReference type="EMBL" id="LT629749">
    <property type="protein sequence ID" value="SDS15571.1"/>
    <property type="molecule type" value="Genomic_DNA"/>
</dbReference>
<comment type="pathway">
    <text evidence="3 18">Phospholipid metabolism; CDP-diacylglycerol biosynthesis; CDP-diacylglycerol from sn-glycerol 3-phosphate: step 3/3.</text>
</comment>
<dbReference type="PANTHER" id="PTHR46382">
    <property type="entry name" value="PHOSPHATIDATE CYTIDYLYLTRANSFERASE"/>
    <property type="match status" value="1"/>
</dbReference>
<comment type="similarity">
    <text evidence="5 18">Belongs to the CDS family.</text>
</comment>
<evidence type="ECO:0000256" key="8">
    <source>
        <dbReference type="ARBA" id="ARBA00022475"/>
    </source>
</evidence>
<keyword evidence="22" id="KW-1185">Reference proteome</keyword>
<evidence type="ECO:0000256" key="20">
    <source>
        <dbReference type="SAM" id="Phobius"/>
    </source>
</evidence>
<dbReference type="GO" id="GO:0004605">
    <property type="term" value="F:phosphatidate cytidylyltransferase activity"/>
    <property type="evidence" value="ECO:0007669"/>
    <property type="project" value="UniProtKB-EC"/>
</dbReference>
<evidence type="ECO:0000256" key="7">
    <source>
        <dbReference type="ARBA" id="ARBA00019373"/>
    </source>
</evidence>
<feature type="compositionally biased region" description="Pro residues" evidence="19">
    <location>
        <begin position="1"/>
        <end position="10"/>
    </location>
</feature>
<keyword evidence="17" id="KW-1208">Phospholipid metabolism</keyword>
<dbReference type="STRING" id="546871.SAMN04488543_1185"/>
<evidence type="ECO:0000256" key="5">
    <source>
        <dbReference type="ARBA" id="ARBA00010185"/>
    </source>
</evidence>
<keyword evidence="10 18" id="KW-0808">Transferase</keyword>
<evidence type="ECO:0000256" key="4">
    <source>
        <dbReference type="ARBA" id="ARBA00005189"/>
    </source>
</evidence>
<keyword evidence="9" id="KW-0444">Lipid biosynthesis</keyword>
<keyword evidence="15 20" id="KW-0472">Membrane</keyword>
<dbReference type="UniPathway" id="UPA00557">
    <property type="reaction ID" value="UER00614"/>
</dbReference>
<feature type="transmembrane region" description="Helical" evidence="20">
    <location>
        <begin position="233"/>
        <end position="257"/>
    </location>
</feature>
<evidence type="ECO:0000256" key="19">
    <source>
        <dbReference type="SAM" id="MobiDB-lite"/>
    </source>
</evidence>
<dbReference type="Pfam" id="PF01148">
    <property type="entry name" value="CTP_transf_1"/>
    <property type="match status" value="1"/>
</dbReference>
<dbReference type="PANTHER" id="PTHR46382:SF1">
    <property type="entry name" value="PHOSPHATIDATE CYTIDYLYLTRANSFERASE"/>
    <property type="match status" value="1"/>
</dbReference>
<evidence type="ECO:0000256" key="14">
    <source>
        <dbReference type="ARBA" id="ARBA00023098"/>
    </source>
</evidence>
<keyword evidence="14" id="KW-0443">Lipid metabolism</keyword>
<accession>A0A1H1PW36</accession>
<dbReference type="PROSITE" id="PS01315">
    <property type="entry name" value="CDS"/>
    <property type="match status" value="1"/>
</dbReference>
<comment type="pathway">
    <text evidence="4">Lipid metabolism.</text>
</comment>
<name>A0A1H1PW36_9ACTN</name>
<evidence type="ECO:0000256" key="10">
    <source>
        <dbReference type="ARBA" id="ARBA00022679"/>
    </source>
</evidence>
<feature type="transmembrane region" description="Helical" evidence="20">
    <location>
        <begin position="76"/>
        <end position="99"/>
    </location>
</feature>
<comment type="catalytic activity">
    <reaction evidence="1 18">
        <text>a 1,2-diacyl-sn-glycero-3-phosphate + CTP + H(+) = a CDP-1,2-diacyl-sn-glycerol + diphosphate</text>
        <dbReference type="Rhea" id="RHEA:16229"/>
        <dbReference type="ChEBI" id="CHEBI:15378"/>
        <dbReference type="ChEBI" id="CHEBI:33019"/>
        <dbReference type="ChEBI" id="CHEBI:37563"/>
        <dbReference type="ChEBI" id="CHEBI:58332"/>
        <dbReference type="ChEBI" id="CHEBI:58608"/>
        <dbReference type="EC" id="2.7.7.41"/>
    </reaction>
</comment>
<dbReference type="OrthoDB" id="9799199at2"/>
<comment type="subcellular location">
    <subcellularLocation>
        <location evidence="2">Cell membrane</location>
        <topology evidence="2">Multi-pass membrane protein</topology>
    </subcellularLocation>
</comment>
<keyword evidence="11 18" id="KW-0812">Transmembrane</keyword>
<keyword evidence="13 20" id="KW-1133">Transmembrane helix</keyword>
<evidence type="ECO:0000256" key="1">
    <source>
        <dbReference type="ARBA" id="ARBA00001698"/>
    </source>
</evidence>
<proteinExistence type="inferred from homology"/>
<feature type="transmembrane region" description="Helical" evidence="20">
    <location>
        <begin position="209"/>
        <end position="227"/>
    </location>
</feature>
<feature type="transmembrane region" description="Helical" evidence="20">
    <location>
        <begin position="278"/>
        <end position="298"/>
    </location>
</feature>
<keyword evidence="12 18" id="KW-0548">Nucleotidyltransferase</keyword>
<evidence type="ECO:0000256" key="16">
    <source>
        <dbReference type="ARBA" id="ARBA00023209"/>
    </source>
</evidence>
<evidence type="ECO:0000256" key="3">
    <source>
        <dbReference type="ARBA" id="ARBA00005119"/>
    </source>
</evidence>
<evidence type="ECO:0000256" key="11">
    <source>
        <dbReference type="ARBA" id="ARBA00022692"/>
    </source>
</evidence>
<evidence type="ECO:0000313" key="22">
    <source>
        <dbReference type="Proteomes" id="UP000199092"/>
    </source>
</evidence>
<evidence type="ECO:0000256" key="18">
    <source>
        <dbReference type="RuleBase" id="RU003938"/>
    </source>
</evidence>
<feature type="transmembrane region" description="Helical" evidence="20">
    <location>
        <begin position="39"/>
        <end position="64"/>
    </location>
</feature>
<organism evidence="21 22">
    <name type="scientific">Friedmanniella luteola</name>
    <dbReference type="NCBI Taxonomy" id="546871"/>
    <lineage>
        <taxon>Bacteria</taxon>
        <taxon>Bacillati</taxon>
        <taxon>Actinomycetota</taxon>
        <taxon>Actinomycetes</taxon>
        <taxon>Propionibacteriales</taxon>
        <taxon>Nocardioidaceae</taxon>
        <taxon>Friedmanniella</taxon>
    </lineage>
</organism>
<dbReference type="RefSeq" id="WP_091411056.1">
    <property type="nucleotide sequence ID" value="NZ_LT629749.1"/>
</dbReference>
<feature type="transmembrane region" description="Helical" evidence="20">
    <location>
        <begin position="105"/>
        <end position="129"/>
    </location>
</feature>
<evidence type="ECO:0000256" key="13">
    <source>
        <dbReference type="ARBA" id="ARBA00022989"/>
    </source>
</evidence>
<evidence type="ECO:0000256" key="6">
    <source>
        <dbReference type="ARBA" id="ARBA00012487"/>
    </source>
</evidence>
<dbReference type="AlphaFoldDB" id="A0A1H1PW36"/>
<feature type="region of interest" description="Disordered" evidence="19">
    <location>
        <begin position="1"/>
        <end position="22"/>
    </location>
</feature>
<feature type="transmembrane region" description="Helical" evidence="20">
    <location>
        <begin position="141"/>
        <end position="162"/>
    </location>
</feature>
<evidence type="ECO:0000256" key="17">
    <source>
        <dbReference type="ARBA" id="ARBA00023264"/>
    </source>
</evidence>